<keyword evidence="2 5" id="KW-0812">Transmembrane</keyword>
<accession>A0A3B1DWU1</accession>
<dbReference type="PANTHER" id="PTHR10846">
    <property type="entry name" value="SODIUM/POTASSIUM/CALCIUM EXCHANGER"/>
    <property type="match status" value="1"/>
</dbReference>
<dbReference type="InterPro" id="IPR044880">
    <property type="entry name" value="NCX_ion-bd_dom_sf"/>
</dbReference>
<dbReference type="GO" id="GO:0005262">
    <property type="term" value="F:calcium channel activity"/>
    <property type="evidence" value="ECO:0007669"/>
    <property type="project" value="TreeGrafter"/>
</dbReference>
<comment type="subcellular location">
    <subcellularLocation>
        <location evidence="1">Membrane</location>
        <topology evidence="1">Multi-pass membrane protein</topology>
    </subcellularLocation>
</comment>
<feature type="transmembrane region" description="Helical" evidence="5">
    <location>
        <begin position="150"/>
        <end position="168"/>
    </location>
</feature>
<evidence type="ECO:0000256" key="2">
    <source>
        <dbReference type="ARBA" id="ARBA00022692"/>
    </source>
</evidence>
<feature type="transmembrane region" description="Helical" evidence="5">
    <location>
        <begin position="116"/>
        <end position="138"/>
    </location>
</feature>
<feature type="domain" description="Sodium/calcium exchanger membrane region" evidence="6">
    <location>
        <begin position="51"/>
        <end position="192"/>
    </location>
</feature>
<dbReference type="GO" id="GO:0005886">
    <property type="term" value="C:plasma membrane"/>
    <property type="evidence" value="ECO:0007669"/>
    <property type="project" value="TreeGrafter"/>
</dbReference>
<dbReference type="PANTHER" id="PTHR10846:SF8">
    <property type="entry name" value="INNER MEMBRANE PROTEIN YRBG"/>
    <property type="match status" value="1"/>
</dbReference>
<keyword evidence="4 5" id="KW-0472">Membrane</keyword>
<gene>
    <name evidence="7" type="ORF">MNBD_PLANCTO03-1842</name>
</gene>
<dbReference type="InterPro" id="IPR004481">
    <property type="entry name" value="K/Na/Ca-exchanger"/>
</dbReference>
<dbReference type="Gene3D" id="1.20.1420.30">
    <property type="entry name" value="NCX, central ion-binding region"/>
    <property type="match status" value="1"/>
</dbReference>
<dbReference type="Pfam" id="PF01699">
    <property type="entry name" value="Na_Ca_ex"/>
    <property type="match status" value="1"/>
</dbReference>
<sequence length="200" mass="21181">GLLFAAVCLYTWDAYAASRRGKEITTIEVPHEEEIEKELAKGHNPGWWMKHAVLVLVGIVCLTGGAELLVRSTVSIAERLGVSEVVIGLTMVAFGTSLPELATAVRAAMKRHTDLLLGNVIGSNVFNTLCVLGVTSMVKPIPVLGETVRGDATVMMGIGLLAWAIVCLRKHIGRVEGLVLLAGYGGYVGWVVMRATGGGS</sequence>
<dbReference type="GO" id="GO:0008273">
    <property type="term" value="F:calcium, potassium:sodium antiporter activity"/>
    <property type="evidence" value="ECO:0007669"/>
    <property type="project" value="TreeGrafter"/>
</dbReference>
<evidence type="ECO:0000256" key="5">
    <source>
        <dbReference type="SAM" id="Phobius"/>
    </source>
</evidence>
<dbReference type="InterPro" id="IPR004837">
    <property type="entry name" value="NaCa_Exmemb"/>
</dbReference>
<dbReference type="EMBL" id="UOGK01000553">
    <property type="protein sequence ID" value="VAX41503.1"/>
    <property type="molecule type" value="Genomic_DNA"/>
</dbReference>
<name>A0A3B1DWU1_9ZZZZ</name>
<dbReference type="AlphaFoldDB" id="A0A3B1DWU1"/>
<protein>
    <recommendedName>
        <fullName evidence="6">Sodium/calcium exchanger membrane region domain-containing protein</fullName>
    </recommendedName>
</protein>
<feature type="transmembrane region" description="Helical" evidence="5">
    <location>
        <begin position="175"/>
        <end position="193"/>
    </location>
</feature>
<organism evidence="7">
    <name type="scientific">hydrothermal vent metagenome</name>
    <dbReference type="NCBI Taxonomy" id="652676"/>
    <lineage>
        <taxon>unclassified sequences</taxon>
        <taxon>metagenomes</taxon>
        <taxon>ecological metagenomes</taxon>
    </lineage>
</organism>
<feature type="transmembrane region" description="Helical" evidence="5">
    <location>
        <begin position="51"/>
        <end position="70"/>
    </location>
</feature>
<evidence type="ECO:0000256" key="1">
    <source>
        <dbReference type="ARBA" id="ARBA00004141"/>
    </source>
</evidence>
<keyword evidence="3 5" id="KW-1133">Transmembrane helix</keyword>
<proteinExistence type="predicted"/>
<dbReference type="GO" id="GO:0006874">
    <property type="term" value="P:intracellular calcium ion homeostasis"/>
    <property type="evidence" value="ECO:0007669"/>
    <property type="project" value="TreeGrafter"/>
</dbReference>
<evidence type="ECO:0000259" key="6">
    <source>
        <dbReference type="Pfam" id="PF01699"/>
    </source>
</evidence>
<evidence type="ECO:0000256" key="3">
    <source>
        <dbReference type="ARBA" id="ARBA00022989"/>
    </source>
</evidence>
<feature type="non-terminal residue" evidence="7">
    <location>
        <position position="1"/>
    </location>
</feature>
<reference evidence="7" key="1">
    <citation type="submission" date="2018-06" db="EMBL/GenBank/DDBJ databases">
        <authorList>
            <person name="Zhirakovskaya E."/>
        </authorList>
    </citation>
    <scope>NUCLEOTIDE SEQUENCE</scope>
</reference>
<evidence type="ECO:0000313" key="7">
    <source>
        <dbReference type="EMBL" id="VAX41503.1"/>
    </source>
</evidence>
<dbReference type="Gene3D" id="6.10.280.80">
    <property type="entry name" value="NCX, peripheral helical region"/>
    <property type="match status" value="1"/>
</dbReference>
<evidence type="ECO:0000256" key="4">
    <source>
        <dbReference type="ARBA" id="ARBA00023136"/>
    </source>
</evidence>